<dbReference type="InterPro" id="IPR000086">
    <property type="entry name" value="NUDIX_hydrolase_dom"/>
</dbReference>
<evidence type="ECO:0000313" key="4">
    <source>
        <dbReference type="Proteomes" id="UP001141552"/>
    </source>
</evidence>
<proteinExistence type="predicted"/>
<gene>
    <name evidence="3" type="ORF">Tsubulata_044784</name>
</gene>
<dbReference type="SUPFAM" id="SSF55811">
    <property type="entry name" value="Nudix"/>
    <property type="match status" value="1"/>
</dbReference>
<dbReference type="Proteomes" id="UP001141552">
    <property type="component" value="Unassembled WGS sequence"/>
</dbReference>
<dbReference type="Gene3D" id="3.90.79.10">
    <property type="entry name" value="Nucleoside Triphosphate Pyrophosphohydrolase"/>
    <property type="match status" value="1"/>
</dbReference>
<dbReference type="InterPro" id="IPR015797">
    <property type="entry name" value="NUDIX_hydrolase-like_dom_sf"/>
</dbReference>
<keyword evidence="4" id="KW-1185">Reference proteome</keyword>
<dbReference type="PANTHER" id="PTHR36395:SF1">
    <property type="entry name" value="RING-H2 ZINC FINGER PROTEIN"/>
    <property type="match status" value="1"/>
</dbReference>
<evidence type="ECO:0000259" key="2">
    <source>
        <dbReference type="PROSITE" id="PS51462"/>
    </source>
</evidence>
<dbReference type="PROSITE" id="PS51462">
    <property type="entry name" value="NUDIX"/>
    <property type="match status" value="1"/>
</dbReference>
<dbReference type="PANTHER" id="PTHR36395">
    <property type="entry name" value="RING-H2 ZINC FINGER PROTEIN"/>
    <property type="match status" value="1"/>
</dbReference>
<dbReference type="OrthoDB" id="433924at2759"/>
<protein>
    <recommendedName>
        <fullName evidence="2">Nudix hydrolase domain-containing protein</fullName>
    </recommendedName>
</protein>
<organism evidence="3 4">
    <name type="scientific">Turnera subulata</name>
    <dbReference type="NCBI Taxonomy" id="218843"/>
    <lineage>
        <taxon>Eukaryota</taxon>
        <taxon>Viridiplantae</taxon>
        <taxon>Streptophyta</taxon>
        <taxon>Embryophyta</taxon>
        <taxon>Tracheophyta</taxon>
        <taxon>Spermatophyta</taxon>
        <taxon>Magnoliopsida</taxon>
        <taxon>eudicotyledons</taxon>
        <taxon>Gunneridae</taxon>
        <taxon>Pentapetalae</taxon>
        <taxon>rosids</taxon>
        <taxon>fabids</taxon>
        <taxon>Malpighiales</taxon>
        <taxon>Passifloraceae</taxon>
        <taxon>Turnera</taxon>
    </lineage>
</organism>
<dbReference type="EMBL" id="JAKUCV010002693">
    <property type="protein sequence ID" value="KAJ4841795.1"/>
    <property type="molecule type" value="Genomic_DNA"/>
</dbReference>
<feature type="region of interest" description="Disordered" evidence="1">
    <location>
        <begin position="83"/>
        <end position="106"/>
    </location>
</feature>
<dbReference type="AlphaFoldDB" id="A0A9Q0G1R7"/>
<accession>A0A9Q0G1R7</accession>
<feature type="domain" description="Nudix hydrolase" evidence="2">
    <location>
        <begin position="59"/>
        <end position="214"/>
    </location>
</feature>
<dbReference type="Pfam" id="PF00293">
    <property type="entry name" value="NUDIX"/>
    <property type="match status" value="1"/>
</dbReference>
<reference evidence="3" key="1">
    <citation type="submission" date="2022-02" db="EMBL/GenBank/DDBJ databases">
        <authorList>
            <person name="Henning P.M."/>
            <person name="McCubbin A.G."/>
            <person name="Shore J.S."/>
        </authorList>
    </citation>
    <scope>NUCLEOTIDE SEQUENCE</scope>
    <source>
        <strain evidence="3">F60SS</strain>
        <tissue evidence="3">Leaves</tissue>
    </source>
</reference>
<evidence type="ECO:0000256" key="1">
    <source>
        <dbReference type="SAM" id="MobiDB-lite"/>
    </source>
</evidence>
<name>A0A9Q0G1R7_9ROSI</name>
<sequence>MATLSSKTFETPQSLSEWLNTRLQPGSLASWGTKPGTKNINNLFLELSQGESTLSDSTPPIRTVHCMVVRILSNATNRVLLESRQDLSNGTSRPRSRPLSEKMRAGESVEEAALRAVKEELGPSWVARVVPGTYKIKEEEREAGSFPGLMSRYVVHTVDARVEGLPEEDFATEEEEYKDVDGGGDGGVKGIVKEAVHVIRHHWTWANSDYVEDA</sequence>
<comment type="caution">
    <text evidence="3">The sequence shown here is derived from an EMBL/GenBank/DDBJ whole genome shotgun (WGS) entry which is preliminary data.</text>
</comment>
<reference evidence="3" key="2">
    <citation type="journal article" date="2023" name="Plants (Basel)">
        <title>Annotation of the Turnera subulata (Passifloraceae) Draft Genome Reveals the S-Locus Evolved after the Divergence of Turneroideae from Passifloroideae in a Stepwise Manner.</title>
        <authorList>
            <person name="Henning P.M."/>
            <person name="Roalson E.H."/>
            <person name="Mir W."/>
            <person name="McCubbin A.G."/>
            <person name="Shore J.S."/>
        </authorList>
    </citation>
    <scope>NUCLEOTIDE SEQUENCE</scope>
    <source>
        <strain evidence="3">F60SS</strain>
    </source>
</reference>
<evidence type="ECO:0000313" key="3">
    <source>
        <dbReference type="EMBL" id="KAJ4841795.1"/>
    </source>
</evidence>